<feature type="non-terminal residue" evidence="2">
    <location>
        <position position="87"/>
    </location>
</feature>
<name>A0ABD2NHD2_9CUCU</name>
<feature type="compositionally biased region" description="Polar residues" evidence="1">
    <location>
        <begin position="19"/>
        <end position="70"/>
    </location>
</feature>
<organism evidence="2 3">
    <name type="scientific">Cryptolaemus montrouzieri</name>
    <dbReference type="NCBI Taxonomy" id="559131"/>
    <lineage>
        <taxon>Eukaryota</taxon>
        <taxon>Metazoa</taxon>
        <taxon>Ecdysozoa</taxon>
        <taxon>Arthropoda</taxon>
        <taxon>Hexapoda</taxon>
        <taxon>Insecta</taxon>
        <taxon>Pterygota</taxon>
        <taxon>Neoptera</taxon>
        <taxon>Endopterygota</taxon>
        <taxon>Coleoptera</taxon>
        <taxon>Polyphaga</taxon>
        <taxon>Cucujiformia</taxon>
        <taxon>Coccinelloidea</taxon>
        <taxon>Coccinellidae</taxon>
        <taxon>Scymninae</taxon>
        <taxon>Scymnini</taxon>
        <taxon>Cryptolaemus</taxon>
    </lineage>
</organism>
<comment type="caution">
    <text evidence="2">The sequence shown here is derived from an EMBL/GenBank/DDBJ whole genome shotgun (WGS) entry which is preliminary data.</text>
</comment>
<protein>
    <submittedName>
        <fullName evidence="2">Uncharacterized protein</fullName>
    </submittedName>
</protein>
<evidence type="ECO:0000313" key="3">
    <source>
        <dbReference type="Proteomes" id="UP001516400"/>
    </source>
</evidence>
<feature type="region of interest" description="Disordered" evidence="1">
    <location>
        <begin position="1"/>
        <end position="87"/>
    </location>
</feature>
<gene>
    <name evidence="2" type="ORF">HHI36_013317</name>
</gene>
<keyword evidence="3" id="KW-1185">Reference proteome</keyword>
<accession>A0ABD2NHD2</accession>
<proteinExistence type="predicted"/>
<feature type="compositionally biased region" description="Basic and acidic residues" evidence="1">
    <location>
        <begin position="1"/>
        <end position="18"/>
    </location>
</feature>
<reference evidence="2 3" key="1">
    <citation type="journal article" date="2021" name="BMC Biol.">
        <title>Horizontally acquired antibacterial genes associated with adaptive radiation of ladybird beetles.</title>
        <authorList>
            <person name="Li H.S."/>
            <person name="Tang X.F."/>
            <person name="Huang Y.H."/>
            <person name="Xu Z.Y."/>
            <person name="Chen M.L."/>
            <person name="Du X.Y."/>
            <person name="Qiu B.Y."/>
            <person name="Chen P.T."/>
            <person name="Zhang W."/>
            <person name="Slipinski A."/>
            <person name="Escalona H.E."/>
            <person name="Waterhouse R.M."/>
            <person name="Zwick A."/>
            <person name="Pang H."/>
        </authorList>
    </citation>
    <scope>NUCLEOTIDE SEQUENCE [LARGE SCALE GENOMIC DNA]</scope>
    <source>
        <strain evidence="2">SYSU2018</strain>
    </source>
</reference>
<dbReference type="AlphaFoldDB" id="A0ABD2NHD2"/>
<feature type="compositionally biased region" description="Low complexity" evidence="1">
    <location>
        <begin position="71"/>
        <end position="87"/>
    </location>
</feature>
<evidence type="ECO:0000256" key="1">
    <source>
        <dbReference type="SAM" id="MobiDB-lite"/>
    </source>
</evidence>
<sequence>MASNDDPHEDRGASDSKNTEITTKVNSSSNTLVPTKAANRTTSQNNKESSISISNMKNQQYNTKQLSNWRKQQNSSSYKYQNQPKSS</sequence>
<dbReference type="EMBL" id="JABFTP020000103">
    <property type="protein sequence ID" value="KAL3277975.1"/>
    <property type="molecule type" value="Genomic_DNA"/>
</dbReference>
<dbReference type="Proteomes" id="UP001516400">
    <property type="component" value="Unassembled WGS sequence"/>
</dbReference>
<evidence type="ECO:0000313" key="2">
    <source>
        <dbReference type="EMBL" id="KAL3277975.1"/>
    </source>
</evidence>